<dbReference type="InterPro" id="IPR038978">
    <property type="entry name" value="MJ0935"/>
</dbReference>
<dbReference type="EMBL" id="CP009516">
    <property type="protein sequence ID" value="AKB78708.1"/>
    <property type="molecule type" value="Genomic_DNA"/>
</dbReference>
<keyword evidence="4 6" id="KW-0472">Membrane</keyword>
<accession>A0A0E3SGL8</accession>
<dbReference type="GO" id="GO:0016020">
    <property type="term" value="C:membrane"/>
    <property type="evidence" value="ECO:0007669"/>
    <property type="project" value="UniProtKB-SubCell"/>
</dbReference>
<dbReference type="SMART" id="SM01415">
    <property type="entry name" value="DUF106"/>
    <property type="match status" value="1"/>
</dbReference>
<reference evidence="7 8" key="1">
    <citation type="submission" date="2014-07" db="EMBL/GenBank/DDBJ databases">
        <title>Methanogenic archaea and the global carbon cycle.</title>
        <authorList>
            <person name="Henriksen J.R."/>
            <person name="Luke J."/>
            <person name="Reinhart S."/>
            <person name="Benedict M.N."/>
            <person name="Youngblut N.D."/>
            <person name="Metcalf M.E."/>
            <person name="Whitaker R.J."/>
            <person name="Metcalf W.W."/>
        </authorList>
    </citation>
    <scope>NUCLEOTIDE SEQUENCE [LARGE SCALE GENOMIC DNA]</scope>
    <source>
        <strain evidence="7 8">HB-1</strain>
    </source>
</reference>
<feature type="transmembrane region" description="Helical" evidence="6">
    <location>
        <begin position="160"/>
        <end position="178"/>
    </location>
</feature>
<feature type="transmembrane region" description="Helical" evidence="6">
    <location>
        <begin position="81"/>
        <end position="99"/>
    </location>
</feature>
<organism evidence="7 8">
    <name type="scientific">Methanosarcina horonobensis HB-1 = JCM 15518</name>
    <dbReference type="NCBI Taxonomy" id="1434110"/>
    <lineage>
        <taxon>Archaea</taxon>
        <taxon>Methanobacteriati</taxon>
        <taxon>Methanobacteriota</taxon>
        <taxon>Stenosarchaea group</taxon>
        <taxon>Methanomicrobia</taxon>
        <taxon>Methanosarcinales</taxon>
        <taxon>Methanosarcinaceae</taxon>
        <taxon>Methanosarcina</taxon>
    </lineage>
</organism>
<keyword evidence="5" id="KW-0175">Coiled coil</keyword>
<evidence type="ECO:0000256" key="2">
    <source>
        <dbReference type="ARBA" id="ARBA00022692"/>
    </source>
</evidence>
<evidence type="ECO:0000256" key="5">
    <source>
        <dbReference type="SAM" id="Coils"/>
    </source>
</evidence>
<evidence type="ECO:0008006" key="9">
    <source>
        <dbReference type="Google" id="ProtNLM"/>
    </source>
</evidence>
<evidence type="ECO:0000313" key="7">
    <source>
        <dbReference type="EMBL" id="AKB78708.1"/>
    </source>
</evidence>
<dbReference type="PANTHER" id="PTHR42198">
    <property type="entry name" value="INTEGRAL MEMBRANE PROTEIN"/>
    <property type="match status" value="1"/>
</dbReference>
<dbReference type="AlphaFoldDB" id="A0A0E3SGL8"/>
<feature type="coiled-coil region" evidence="5">
    <location>
        <begin position="109"/>
        <end position="155"/>
    </location>
</feature>
<comment type="subcellular location">
    <subcellularLocation>
        <location evidence="1">Membrane</location>
        <topology evidence="1">Multi-pass membrane protein</topology>
    </subcellularLocation>
</comment>
<keyword evidence="3 6" id="KW-1133">Transmembrane helix</keyword>
<keyword evidence="2 6" id="KW-0812">Transmembrane</keyword>
<dbReference type="Proteomes" id="UP000033101">
    <property type="component" value="Chromosome"/>
</dbReference>
<evidence type="ECO:0000313" key="8">
    <source>
        <dbReference type="Proteomes" id="UP000033101"/>
    </source>
</evidence>
<dbReference type="PATRIC" id="fig|1434110.4.peg.2832"/>
<evidence type="ECO:0000256" key="6">
    <source>
        <dbReference type="SAM" id="Phobius"/>
    </source>
</evidence>
<feature type="transmembrane region" description="Helical" evidence="6">
    <location>
        <begin position="38"/>
        <end position="61"/>
    </location>
</feature>
<name>A0A0E3SGL8_9EURY</name>
<evidence type="ECO:0000256" key="1">
    <source>
        <dbReference type="ARBA" id="ARBA00004141"/>
    </source>
</evidence>
<dbReference type="InterPro" id="IPR002809">
    <property type="entry name" value="EMC3/TMCO1"/>
</dbReference>
<dbReference type="KEGG" id="mhor:MSHOH_2225"/>
<evidence type="ECO:0000256" key="3">
    <source>
        <dbReference type="ARBA" id="ARBA00022989"/>
    </source>
</evidence>
<dbReference type="HOGENOM" id="CLU_108784_0_0_2"/>
<sequence length="231" mass="26978">MEKSYLLCWSFKEKNDSIEPDGEDNLVSDTLKKQIDRFLLTFGFSLMFGIMILGQEFRQAVGEVISIIMNPVLALVGEENFYLVLLVAAAITATYSSLIQKYTIDWNLMRNTQERMKSFQTEFREAQLSQNTDMLKKLEDQRKDMMEDQMKMSKQQFKPMAYISIISVPLLMWVHYYINGHKSATMVFPFWGKQLLTSHAFGPFQHWLYWYFICSIGVSQLIRKILNIGAV</sequence>
<protein>
    <recommendedName>
        <fullName evidence="9">Integral membrane protein</fullName>
    </recommendedName>
</protein>
<dbReference type="Pfam" id="PF01956">
    <property type="entry name" value="EMC3_TMCO1"/>
    <property type="match status" value="1"/>
</dbReference>
<feature type="transmembrane region" description="Helical" evidence="6">
    <location>
        <begin position="208"/>
        <end position="226"/>
    </location>
</feature>
<dbReference type="STRING" id="1434110.MSHOH_2225"/>
<evidence type="ECO:0000256" key="4">
    <source>
        <dbReference type="ARBA" id="ARBA00023136"/>
    </source>
</evidence>
<keyword evidence="8" id="KW-1185">Reference proteome</keyword>
<proteinExistence type="predicted"/>
<dbReference type="PANTHER" id="PTHR42198:SF1">
    <property type="entry name" value="INTEGRAL MEMBRANE PROTEIN"/>
    <property type="match status" value="1"/>
</dbReference>
<gene>
    <name evidence="7" type="ORF">MSHOH_2225</name>
</gene>